<evidence type="ECO:0000313" key="2">
    <source>
        <dbReference type="EMBL" id="RFM31937.1"/>
    </source>
</evidence>
<reference evidence="2 3" key="1">
    <citation type="submission" date="2018-08" db="EMBL/GenBank/DDBJ databases">
        <title>Chitinophaga sp. K20C18050901, a novel bacterium isolated from forest soil.</title>
        <authorList>
            <person name="Wang C."/>
        </authorList>
    </citation>
    <scope>NUCLEOTIDE SEQUENCE [LARGE SCALE GENOMIC DNA]</scope>
    <source>
        <strain evidence="2 3">K20C18050901</strain>
    </source>
</reference>
<name>A0A3E1NVK3_9BACT</name>
<accession>A0A3E1NVK3</accession>
<keyword evidence="3" id="KW-1185">Reference proteome</keyword>
<protein>
    <submittedName>
        <fullName evidence="2">Uncharacterized protein</fullName>
    </submittedName>
</protein>
<proteinExistence type="predicted"/>
<gene>
    <name evidence="2" type="ORF">DXN04_24420</name>
</gene>
<comment type="caution">
    <text evidence="2">The sequence shown here is derived from an EMBL/GenBank/DDBJ whole genome shotgun (WGS) entry which is preliminary data.</text>
</comment>
<keyword evidence="1" id="KW-0472">Membrane</keyword>
<keyword evidence="1" id="KW-0812">Transmembrane</keyword>
<dbReference type="EMBL" id="QTJV01000010">
    <property type="protein sequence ID" value="RFM31937.1"/>
    <property type="molecule type" value="Genomic_DNA"/>
</dbReference>
<feature type="transmembrane region" description="Helical" evidence="1">
    <location>
        <begin position="172"/>
        <end position="189"/>
    </location>
</feature>
<feature type="transmembrane region" description="Helical" evidence="1">
    <location>
        <begin position="29"/>
        <end position="48"/>
    </location>
</feature>
<dbReference type="AlphaFoldDB" id="A0A3E1NVK3"/>
<dbReference type="InterPro" id="IPR049920">
    <property type="entry name" value="IK1_05631-like"/>
</dbReference>
<evidence type="ECO:0000313" key="3">
    <source>
        <dbReference type="Proteomes" id="UP000261174"/>
    </source>
</evidence>
<feature type="transmembrane region" description="Helical" evidence="1">
    <location>
        <begin position="60"/>
        <end position="82"/>
    </location>
</feature>
<dbReference type="Pfam" id="PF18159">
    <property type="entry name" value="S_4TM"/>
    <property type="match status" value="1"/>
</dbReference>
<dbReference type="OrthoDB" id="2943409at2"/>
<organism evidence="2 3">
    <name type="scientific">Chitinophaga silvisoli</name>
    <dbReference type="NCBI Taxonomy" id="2291814"/>
    <lineage>
        <taxon>Bacteria</taxon>
        <taxon>Pseudomonadati</taxon>
        <taxon>Bacteroidota</taxon>
        <taxon>Chitinophagia</taxon>
        <taxon>Chitinophagales</taxon>
        <taxon>Chitinophagaceae</taxon>
        <taxon>Chitinophaga</taxon>
    </lineage>
</organism>
<dbReference type="RefSeq" id="WP_116856026.1">
    <property type="nucleotide sequence ID" value="NZ_QTJV01000010.1"/>
</dbReference>
<keyword evidence="1" id="KW-1133">Transmembrane helix</keyword>
<sequence>MNNIKQQQNLPDNIRLLEAQRFLYSRAKMIFTIQIVLTVFVVIALNWMKLIKKEELPFNAAYISLISLAITLFDLLLFGGLISNLRTNAAKIQEQFDCNVYNMPWNKINSGNKAERHIIAKNAKKYISDPESPLENWYDIKIDNLPQDMAILRCQETNLFYDSELRERFKRSSLYCCILLFAIELLIGFNNNVTVQAFISNIVAPLLPAIALTIKIVLDNMKSIKASVELKKQVDAIEANKGVLTMENLRQIQDKIYCSRRDSALVPDWFYNLKRKELEEAMKDNADRE</sequence>
<evidence type="ECO:0000256" key="1">
    <source>
        <dbReference type="SAM" id="Phobius"/>
    </source>
</evidence>
<dbReference type="Proteomes" id="UP000261174">
    <property type="component" value="Unassembled WGS sequence"/>
</dbReference>
<feature type="transmembrane region" description="Helical" evidence="1">
    <location>
        <begin position="195"/>
        <end position="218"/>
    </location>
</feature>